<gene>
    <name evidence="12 16" type="primary">serS</name>
    <name evidence="16" type="ORF">FPZ24_09255</name>
</gene>
<dbReference type="PANTHER" id="PTHR43697:SF1">
    <property type="entry name" value="SERINE--TRNA LIGASE"/>
    <property type="match status" value="1"/>
</dbReference>
<dbReference type="Gene3D" id="3.30.930.10">
    <property type="entry name" value="Bira Bifunctional Protein, Domain 2"/>
    <property type="match status" value="1"/>
</dbReference>
<evidence type="ECO:0000256" key="4">
    <source>
        <dbReference type="ARBA" id="ARBA00022490"/>
    </source>
</evidence>
<feature type="binding site" evidence="12 13">
    <location>
        <position position="284"/>
    </location>
    <ligand>
        <name>L-serine</name>
        <dbReference type="ChEBI" id="CHEBI:33384"/>
    </ligand>
</feature>
<sequence length="425" mass="46617">MHDIRLIRENPEAFDAGLQRRGLSPMAADLLALDEKRRAVITELQAGQTRRNEASKAIGAAKAAKDEATAQALMAEVATLKTRMPELEEEERTTEAALNEALAAIPNLPLADVPEGPDEDDNELVAAHGTQPTFTFAIKEHDVIGPALGLDFETGAALAGARFTLVRGAAARLNRALGQFGLDVLTRDHGYEEVVPPLMVRDEAMFGTGQLPKFAEDLFQTTDGRWLIPTSEVSLTNIVREKILSADELPLRFTALTPCFRSEAGAAGRDTRGFIRQHQFEKAEMVSIVPPDQSEAEHERMTAAAEDVLTRLGLPFRRMKLCTGDMGFSAARTYDLEVWLPGQGRYREISSCSTCTDFQARRMNARYRGEDGKPAFVHTLNGSGLVVGRMMVAILENYQQEDGSVAIPDALQPYLRGLNRLEPAI</sequence>
<feature type="binding site" evidence="12">
    <location>
        <begin position="230"/>
        <end position="232"/>
    </location>
    <ligand>
        <name>L-serine</name>
        <dbReference type="ChEBI" id="CHEBI:33384"/>
    </ligand>
</feature>
<feature type="binding site" evidence="12 14">
    <location>
        <begin position="348"/>
        <end position="351"/>
    </location>
    <ligand>
        <name>ATP</name>
        <dbReference type="ChEBI" id="CHEBI:30616"/>
    </ligand>
</feature>
<evidence type="ECO:0000256" key="13">
    <source>
        <dbReference type="PIRSR" id="PIRSR001529-1"/>
    </source>
</evidence>
<evidence type="ECO:0000313" key="17">
    <source>
        <dbReference type="Proteomes" id="UP000315673"/>
    </source>
</evidence>
<dbReference type="CDD" id="cd00770">
    <property type="entry name" value="SerRS_core"/>
    <property type="match status" value="1"/>
</dbReference>
<evidence type="ECO:0000313" key="16">
    <source>
        <dbReference type="EMBL" id="QDZ07654.1"/>
    </source>
</evidence>
<evidence type="ECO:0000256" key="10">
    <source>
        <dbReference type="ARBA" id="ARBA00047929"/>
    </source>
</evidence>
<comment type="catalytic activity">
    <reaction evidence="10 12">
        <text>tRNA(Sec) + L-serine + ATP = L-seryl-tRNA(Sec) + AMP + diphosphate + H(+)</text>
        <dbReference type="Rhea" id="RHEA:42580"/>
        <dbReference type="Rhea" id="RHEA-COMP:9742"/>
        <dbReference type="Rhea" id="RHEA-COMP:10128"/>
        <dbReference type="ChEBI" id="CHEBI:15378"/>
        <dbReference type="ChEBI" id="CHEBI:30616"/>
        <dbReference type="ChEBI" id="CHEBI:33019"/>
        <dbReference type="ChEBI" id="CHEBI:33384"/>
        <dbReference type="ChEBI" id="CHEBI:78442"/>
        <dbReference type="ChEBI" id="CHEBI:78533"/>
        <dbReference type="ChEBI" id="CHEBI:456215"/>
        <dbReference type="EC" id="6.1.1.11"/>
    </reaction>
</comment>
<evidence type="ECO:0000256" key="6">
    <source>
        <dbReference type="ARBA" id="ARBA00022741"/>
    </source>
</evidence>
<feature type="binding site" evidence="13">
    <location>
        <position position="261"/>
    </location>
    <ligand>
        <name>L-serine</name>
        <dbReference type="ChEBI" id="CHEBI:33384"/>
    </ligand>
</feature>
<dbReference type="PIRSF" id="PIRSF001529">
    <property type="entry name" value="Ser-tRNA-synth_IIa"/>
    <property type="match status" value="1"/>
</dbReference>
<feature type="binding site" evidence="13">
    <location>
        <position position="381"/>
    </location>
    <ligand>
        <name>L-serine</name>
        <dbReference type="ChEBI" id="CHEBI:33384"/>
    </ligand>
</feature>
<comment type="function">
    <text evidence="12">Catalyzes the attachment of serine to tRNA(Ser). Is also able to aminoacylate tRNA(Sec) with serine, to form the misacylated tRNA L-seryl-tRNA(Sec), which will be further converted into selenocysteinyl-tRNA(Sec).</text>
</comment>
<dbReference type="Proteomes" id="UP000315673">
    <property type="component" value="Chromosome"/>
</dbReference>
<feature type="binding site" evidence="12 14">
    <location>
        <begin position="261"/>
        <end position="263"/>
    </location>
    <ligand>
        <name>ATP</name>
        <dbReference type="ChEBI" id="CHEBI:30616"/>
    </ligand>
</feature>
<dbReference type="PRINTS" id="PR00981">
    <property type="entry name" value="TRNASYNTHSER"/>
</dbReference>
<evidence type="ECO:0000256" key="14">
    <source>
        <dbReference type="PIRSR" id="PIRSR001529-2"/>
    </source>
</evidence>
<dbReference type="SUPFAM" id="SSF46589">
    <property type="entry name" value="tRNA-binding arm"/>
    <property type="match status" value="1"/>
</dbReference>
<dbReference type="InterPro" id="IPR015866">
    <property type="entry name" value="Ser-tRNA-synth_1_N"/>
</dbReference>
<dbReference type="Gene3D" id="1.10.287.40">
    <property type="entry name" value="Serine-tRNA synthetase, tRNA binding domain"/>
    <property type="match status" value="1"/>
</dbReference>
<dbReference type="InterPro" id="IPR006195">
    <property type="entry name" value="aa-tRNA-synth_II"/>
</dbReference>
<evidence type="ECO:0000256" key="3">
    <source>
        <dbReference type="ARBA" id="ARBA00010728"/>
    </source>
</evidence>
<evidence type="ECO:0000256" key="7">
    <source>
        <dbReference type="ARBA" id="ARBA00022840"/>
    </source>
</evidence>
<dbReference type="GO" id="GO:0005737">
    <property type="term" value="C:cytoplasm"/>
    <property type="evidence" value="ECO:0007669"/>
    <property type="project" value="UniProtKB-SubCell"/>
</dbReference>
<keyword evidence="6 12" id="KW-0547">Nucleotide-binding</keyword>
<dbReference type="GO" id="GO:0006434">
    <property type="term" value="P:seryl-tRNA aminoacylation"/>
    <property type="evidence" value="ECO:0007669"/>
    <property type="project" value="UniProtKB-UniRule"/>
</dbReference>
<dbReference type="InterPro" id="IPR002314">
    <property type="entry name" value="aa-tRNA-synt_IIb"/>
</dbReference>
<dbReference type="UniPathway" id="UPA00906">
    <property type="reaction ID" value="UER00895"/>
</dbReference>
<evidence type="ECO:0000256" key="5">
    <source>
        <dbReference type="ARBA" id="ARBA00022598"/>
    </source>
</evidence>
<dbReference type="Pfam" id="PF02403">
    <property type="entry name" value="Seryl_tRNA_N"/>
    <property type="match status" value="1"/>
</dbReference>
<dbReference type="EC" id="6.1.1.11" evidence="12"/>
<organism evidence="16 17">
    <name type="scientific">Sphingomonas panacisoli</name>
    <dbReference type="NCBI Taxonomy" id="1813879"/>
    <lineage>
        <taxon>Bacteria</taxon>
        <taxon>Pseudomonadati</taxon>
        <taxon>Pseudomonadota</taxon>
        <taxon>Alphaproteobacteria</taxon>
        <taxon>Sphingomonadales</taxon>
        <taxon>Sphingomonadaceae</taxon>
        <taxon>Sphingomonas</taxon>
    </lineage>
</organism>
<evidence type="ECO:0000256" key="8">
    <source>
        <dbReference type="ARBA" id="ARBA00022917"/>
    </source>
</evidence>
<comment type="domain">
    <text evidence="12">Consists of two distinct domains, a catalytic core and a N-terminal extension that is involved in tRNA binding.</text>
</comment>
<dbReference type="PROSITE" id="PS50862">
    <property type="entry name" value="AA_TRNA_LIGASE_II"/>
    <property type="match status" value="1"/>
</dbReference>
<comment type="catalytic activity">
    <reaction evidence="11 12">
        <text>tRNA(Ser) + L-serine + ATP = L-seryl-tRNA(Ser) + AMP + diphosphate + H(+)</text>
        <dbReference type="Rhea" id="RHEA:12292"/>
        <dbReference type="Rhea" id="RHEA-COMP:9669"/>
        <dbReference type="Rhea" id="RHEA-COMP:9703"/>
        <dbReference type="ChEBI" id="CHEBI:15378"/>
        <dbReference type="ChEBI" id="CHEBI:30616"/>
        <dbReference type="ChEBI" id="CHEBI:33019"/>
        <dbReference type="ChEBI" id="CHEBI:33384"/>
        <dbReference type="ChEBI" id="CHEBI:78442"/>
        <dbReference type="ChEBI" id="CHEBI:78533"/>
        <dbReference type="ChEBI" id="CHEBI:456215"/>
        <dbReference type="EC" id="6.1.1.11"/>
    </reaction>
</comment>
<dbReference type="InterPro" id="IPR045864">
    <property type="entry name" value="aa-tRNA-synth_II/BPL/LPL"/>
</dbReference>
<dbReference type="OrthoDB" id="9804647at2"/>
<feature type="domain" description="Aminoacyl-transfer RNA synthetases class-II family profile" evidence="15">
    <location>
        <begin position="183"/>
        <end position="408"/>
    </location>
</feature>
<dbReference type="PANTHER" id="PTHR43697">
    <property type="entry name" value="SERYL-TRNA SYNTHETASE"/>
    <property type="match status" value="1"/>
</dbReference>
<evidence type="ECO:0000256" key="1">
    <source>
        <dbReference type="ARBA" id="ARBA00004496"/>
    </source>
</evidence>
<keyword evidence="8 12" id="KW-0648">Protein biosynthesis</keyword>
<dbReference type="EMBL" id="CP042306">
    <property type="protein sequence ID" value="QDZ07654.1"/>
    <property type="molecule type" value="Genomic_DNA"/>
</dbReference>
<evidence type="ECO:0000256" key="12">
    <source>
        <dbReference type="HAMAP-Rule" id="MF_00176"/>
    </source>
</evidence>
<evidence type="ECO:0000259" key="15">
    <source>
        <dbReference type="PROSITE" id="PS50862"/>
    </source>
</evidence>
<accession>A0A5B8LJ90</accession>
<evidence type="ECO:0000256" key="2">
    <source>
        <dbReference type="ARBA" id="ARBA00005045"/>
    </source>
</evidence>
<comment type="similarity">
    <text evidence="3 12">Belongs to the class-II aminoacyl-tRNA synthetase family. Type-1 seryl-tRNA synthetase subfamily.</text>
</comment>
<keyword evidence="17" id="KW-1185">Reference proteome</keyword>
<keyword evidence="5 12" id="KW-0436">Ligase</keyword>
<dbReference type="GO" id="GO:0004828">
    <property type="term" value="F:serine-tRNA ligase activity"/>
    <property type="evidence" value="ECO:0007669"/>
    <property type="project" value="UniProtKB-UniRule"/>
</dbReference>
<dbReference type="SUPFAM" id="SSF55681">
    <property type="entry name" value="Class II aaRS and biotin synthetases"/>
    <property type="match status" value="1"/>
</dbReference>
<evidence type="ECO:0000256" key="11">
    <source>
        <dbReference type="ARBA" id="ARBA00048823"/>
    </source>
</evidence>
<feature type="binding site" evidence="12">
    <location>
        <position position="383"/>
    </location>
    <ligand>
        <name>L-serine</name>
        <dbReference type="ChEBI" id="CHEBI:33384"/>
    </ligand>
</feature>
<dbReference type="HAMAP" id="MF_00176">
    <property type="entry name" value="Ser_tRNA_synth_type1"/>
    <property type="match status" value="1"/>
</dbReference>
<comment type="subunit">
    <text evidence="12">Homodimer. The tRNA molecule binds across the dimer.</text>
</comment>
<dbReference type="InterPro" id="IPR010978">
    <property type="entry name" value="tRNA-bd_arm"/>
</dbReference>
<dbReference type="NCBIfam" id="TIGR00414">
    <property type="entry name" value="serS"/>
    <property type="match status" value="1"/>
</dbReference>
<dbReference type="InterPro" id="IPR042103">
    <property type="entry name" value="SerRS_1_N_sf"/>
</dbReference>
<reference evidence="16 17" key="1">
    <citation type="submission" date="2019-07" db="EMBL/GenBank/DDBJ databases">
        <title>Full genome sequence of Sphingomonas sp. 4R-6-7(HKS19).</title>
        <authorList>
            <person name="Im W.-T."/>
        </authorList>
    </citation>
    <scope>NUCLEOTIDE SEQUENCE [LARGE SCALE GENOMIC DNA]</scope>
    <source>
        <strain evidence="16 17">HKS19</strain>
    </source>
</reference>
<dbReference type="Pfam" id="PF00587">
    <property type="entry name" value="tRNA-synt_2b"/>
    <property type="match status" value="1"/>
</dbReference>
<dbReference type="InterPro" id="IPR002317">
    <property type="entry name" value="Ser-tRNA-ligase_type_1"/>
</dbReference>
<name>A0A5B8LJ90_9SPHN</name>
<keyword evidence="7 12" id="KW-0067">ATP-binding</keyword>
<protein>
    <recommendedName>
        <fullName evidence="12">Serine--tRNA ligase</fullName>
        <ecNumber evidence="12">6.1.1.11</ecNumber>
    </recommendedName>
    <alternativeName>
        <fullName evidence="12">Seryl-tRNA synthetase</fullName>
        <shortName evidence="12">SerRS</shortName>
    </alternativeName>
    <alternativeName>
        <fullName evidence="12">Seryl-tRNA(Ser/Sec) synthetase</fullName>
    </alternativeName>
</protein>
<dbReference type="KEGG" id="spai:FPZ24_09255"/>
<comment type="subcellular location">
    <subcellularLocation>
        <location evidence="1 12">Cytoplasm</location>
    </subcellularLocation>
</comment>
<evidence type="ECO:0000256" key="9">
    <source>
        <dbReference type="ARBA" id="ARBA00023146"/>
    </source>
</evidence>
<dbReference type="RefSeq" id="WP_146571340.1">
    <property type="nucleotide sequence ID" value="NZ_CP042306.1"/>
</dbReference>
<proteinExistence type="inferred from homology"/>
<dbReference type="GO" id="GO:0005524">
    <property type="term" value="F:ATP binding"/>
    <property type="evidence" value="ECO:0007669"/>
    <property type="project" value="UniProtKB-UniRule"/>
</dbReference>
<dbReference type="AlphaFoldDB" id="A0A5B8LJ90"/>
<comment type="caution">
    <text evidence="12">Lacks conserved residue(s) required for the propagation of feature annotation.</text>
</comment>
<feature type="binding site" evidence="13">
    <location>
        <position position="230"/>
    </location>
    <ligand>
        <name>L-serine</name>
        <dbReference type="ChEBI" id="CHEBI:33384"/>
    </ligand>
</feature>
<dbReference type="InterPro" id="IPR033729">
    <property type="entry name" value="SerRS_core"/>
</dbReference>
<dbReference type="GO" id="GO:0016260">
    <property type="term" value="P:selenocysteine biosynthetic process"/>
    <property type="evidence" value="ECO:0007669"/>
    <property type="project" value="UniProtKB-UniRule"/>
</dbReference>
<keyword evidence="4 12" id="KW-0963">Cytoplasm</keyword>
<comment type="pathway">
    <text evidence="2 12">Aminoacyl-tRNA biosynthesis; selenocysteinyl-tRNA(Sec) biosynthesis; L-seryl-tRNA(Sec) from L-serine and tRNA(Sec): step 1/1.</text>
</comment>
<keyword evidence="9 12" id="KW-0030">Aminoacyl-tRNA synthetase</keyword>